<protein>
    <submittedName>
        <fullName evidence="2">Uncharacterized protein</fullName>
    </submittedName>
</protein>
<evidence type="ECO:0000313" key="2">
    <source>
        <dbReference type="EMBL" id="ALS22001.1"/>
    </source>
</evidence>
<dbReference type="AlphaFoldDB" id="A0A0U2UJC6"/>
<feature type="transmembrane region" description="Helical" evidence="1">
    <location>
        <begin position="48"/>
        <end position="70"/>
    </location>
</feature>
<dbReference type="STRING" id="162209.IJ22_16250"/>
<name>A0A0U2UJC6_9BACL</name>
<keyword evidence="1" id="KW-0472">Membrane</keyword>
<keyword evidence="3" id="KW-1185">Reference proteome</keyword>
<keyword evidence="1" id="KW-0812">Transmembrane</keyword>
<reference evidence="2 3" key="2">
    <citation type="journal article" date="2016" name="Genome Announc.">
        <title>Complete Genome Sequences of Two Interactive Moderate Thermophiles, Paenibacillus napthalenovorans 32O-Y and Paenibacillus sp. 32O-W.</title>
        <authorList>
            <person name="Butler R.R.III."/>
            <person name="Wang J."/>
            <person name="Stark B.C."/>
            <person name="Pombert J.F."/>
        </authorList>
    </citation>
    <scope>NUCLEOTIDE SEQUENCE [LARGE SCALE GENOMIC DNA]</scope>
    <source>
        <strain evidence="2 3">32O-Y</strain>
    </source>
</reference>
<evidence type="ECO:0000313" key="3">
    <source>
        <dbReference type="Proteomes" id="UP000061660"/>
    </source>
</evidence>
<feature type="transmembrane region" description="Helical" evidence="1">
    <location>
        <begin position="76"/>
        <end position="97"/>
    </location>
</feature>
<dbReference type="PATRIC" id="fig|162209.4.peg.1722"/>
<dbReference type="EMBL" id="CP013652">
    <property type="protein sequence ID" value="ALS22001.1"/>
    <property type="molecule type" value="Genomic_DNA"/>
</dbReference>
<reference evidence="3" key="1">
    <citation type="submission" date="2015-12" db="EMBL/GenBank/DDBJ databases">
        <title>Complete genome sequences of two moderately thermophilic Paenibacillus species.</title>
        <authorList>
            <person name="Butler R.III."/>
            <person name="Wang J."/>
            <person name="Stark B.C."/>
            <person name="Pombert J.-F."/>
        </authorList>
    </citation>
    <scope>NUCLEOTIDE SEQUENCE [LARGE SCALE GENOMIC DNA]</scope>
    <source>
        <strain evidence="3">32O-Y</strain>
    </source>
</reference>
<dbReference type="Proteomes" id="UP000061660">
    <property type="component" value="Chromosome"/>
</dbReference>
<dbReference type="RefSeq" id="WP_145862508.1">
    <property type="nucleotide sequence ID" value="NZ_CP013652.1"/>
</dbReference>
<gene>
    <name evidence="2" type="ORF">IJ22_16250</name>
</gene>
<organism evidence="2 3">
    <name type="scientific">Paenibacillus naphthalenovorans</name>
    <dbReference type="NCBI Taxonomy" id="162209"/>
    <lineage>
        <taxon>Bacteria</taxon>
        <taxon>Bacillati</taxon>
        <taxon>Bacillota</taxon>
        <taxon>Bacilli</taxon>
        <taxon>Bacillales</taxon>
        <taxon>Paenibacillaceae</taxon>
        <taxon>Paenibacillus</taxon>
    </lineage>
</organism>
<evidence type="ECO:0000256" key="1">
    <source>
        <dbReference type="SAM" id="Phobius"/>
    </source>
</evidence>
<feature type="transmembrane region" description="Helical" evidence="1">
    <location>
        <begin position="17"/>
        <end position="36"/>
    </location>
</feature>
<proteinExistence type="predicted"/>
<dbReference type="KEGG" id="pnp:IJ22_16250"/>
<sequence>MEGVLGVHGPLLQEVQMLLKLLSIQSLLFPWIDFLAGKCMLLGKTKPIMASKMVSVLFSVALLILFVFTIPHLNGGLTGLAAAIAAPLEQATVYVLLHRLEKQSDPFLLNRSTGSAL</sequence>
<keyword evidence="1" id="KW-1133">Transmembrane helix</keyword>
<accession>A0A0U2UJC6</accession>